<accession>A0A1R3IQ66</accession>
<name>A0A1R3IQ66_COCAP</name>
<comment type="caution">
    <text evidence="1">The sequence shown here is derived from an EMBL/GenBank/DDBJ whole genome shotgun (WGS) entry which is preliminary data.</text>
</comment>
<evidence type="ECO:0000313" key="2">
    <source>
        <dbReference type="Proteomes" id="UP000188268"/>
    </source>
</evidence>
<reference evidence="1 2" key="1">
    <citation type="submission" date="2013-09" db="EMBL/GenBank/DDBJ databases">
        <title>Corchorus capsularis genome sequencing.</title>
        <authorList>
            <person name="Alam M."/>
            <person name="Haque M.S."/>
            <person name="Islam M.S."/>
            <person name="Emdad E.M."/>
            <person name="Islam M.M."/>
            <person name="Ahmed B."/>
            <person name="Halim A."/>
            <person name="Hossen Q.M.M."/>
            <person name="Hossain M.Z."/>
            <person name="Ahmed R."/>
            <person name="Khan M.M."/>
            <person name="Islam R."/>
            <person name="Rashid M.M."/>
            <person name="Khan S.A."/>
            <person name="Rahman M.S."/>
            <person name="Alam M."/>
        </authorList>
    </citation>
    <scope>NUCLEOTIDE SEQUENCE [LARGE SCALE GENOMIC DNA]</scope>
    <source>
        <strain evidence="2">cv. CVL-1</strain>
        <tissue evidence="1">Whole seedling</tissue>
    </source>
</reference>
<gene>
    <name evidence="1" type="ORF">CCACVL1_10685</name>
</gene>
<evidence type="ECO:0000313" key="1">
    <source>
        <dbReference type="EMBL" id="OMO84723.1"/>
    </source>
</evidence>
<keyword evidence="2" id="KW-1185">Reference proteome</keyword>
<dbReference type="Proteomes" id="UP000188268">
    <property type="component" value="Unassembled WGS sequence"/>
</dbReference>
<protein>
    <submittedName>
        <fullName evidence="1">Uncharacterized protein</fullName>
    </submittedName>
</protein>
<dbReference type="Gramene" id="OMO84723">
    <property type="protein sequence ID" value="OMO84723"/>
    <property type="gene ID" value="CCACVL1_10685"/>
</dbReference>
<dbReference type="AlphaFoldDB" id="A0A1R3IQ66"/>
<dbReference type="EMBL" id="AWWV01009691">
    <property type="protein sequence ID" value="OMO84723.1"/>
    <property type="molecule type" value="Genomic_DNA"/>
</dbReference>
<organism evidence="1 2">
    <name type="scientific">Corchorus capsularis</name>
    <name type="common">Jute</name>
    <dbReference type="NCBI Taxonomy" id="210143"/>
    <lineage>
        <taxon>Eukaryota</taxon>
        <taxon>Viridiplantae</taxon>
        <taxon>Streptophyta</taxon>
        <taxon>Embryophyta</taxon>
        <taxon>Tracheophyta</taxon>
        <taxon>Spermatophyta</taxon>
        <taxon>Magnoliopsida</taxon>
        <taxon>eudicotyledons</taxon>
        <taxon>Gunneridae</taxon>
        <taxon>Pentapetalae</taxon>
        <taxon>rosids</taxon>
        <taxon>malvids</taxon>
        <taxon>Malvales</taxon>
        <taxon>Malvaceae</taxon>
        <taxon>Grewioideae</taxon>
        <taxon>Apeibeae</taxon>
        <taxon>Corchorus</taxon>
    </lineage>
</organism>
<sequence>MGVRADIFEQYHSHRIDSDIIGYLEKVKLNYIRAVGLKNC</sequence>
<proteinExistence type="predicted"/>